<dbReference type="OrthoDB" id="9802763at2"/>
<keyword evidence="2" id="KW-0812">Transmembrane</keyword>
<keyword evidence="4" id="KW-1185">Reference proteome</keyword>
<dbReference type="PANTHER" id="PTHR41532:SF1">
    <property type="entry name" value="FIXS PROTEIN"/>
    <property type="match status" value="1"/>
</dbReference>
<keyword evidence="2" id="KW-1133">Transmembrane helix</keyword>
<dbReference type="RefSeq" id="WP_126765883.1">
    <property type="nucleotide sequence ID" value="NZ_PIPJ01000002.1"/>
</dbReference>
<dbReference type="Pfam" id="PF03597">
    <property type="entry name" value="FixS"/>
    <property type="match status" value="1"/>
</dbReference>
<evidence type="ECO:0000313" key="3">
    <source>
        <dbReference type="EMBL" id="RUO22378.1"/>
    </source>
</evidence>
<evidence type="ECO:0000256" key="1">
    <source>
        <dbReference type="SAM" id="MobiDB-lite"/>
    </source>
</evidence>
<gene>
    <name evidence="3" type="primary">ccoS</name>
    <name evidence="3" type="ORF">CWE08_04135</name>
</gene>
<dbReference type="PANTHER" id="PTHR41532">
    <property type="entry name" value="FIXS PROTEIN"/>
    <property type="match status" value="1"/>
</dbReference>
<dbReference type="InterPro" id="IPR004714">
    <property type="entry name" value="Cyt_oxidase_maturation_cbb3"/>
</dbReference>
<accession>A0A432W074</accession>
<protein>
    <submittedName>
        <fullName evidence="3">Cbb3-type cytochrome oxidase assembly protein CcoS</fullName>
    </submittedName>
</protein>
<dbReference type="AlphaFoldDB" id="A0A432W074"/>
<reference evidence="4" key="1">
    <citation type="journal article" date="2018" name="Front. Microbiol.">
        <title>Genome-Based Analysis Reveals the Taxonomy and Diversity of the Family Idiomarinaceae.</title>
        <authorList>
            <person name="Liu Y."/>
            <person name="Lai Q."/>
            <person name="Shao Z."/>
        </authorList>
    </citation>
    <scope>NUCLEOTIDE SEQUENCE [LARGE SCALE GENOMIC DNA]</scope>
    <source>
        <strain evidence="4">GBPy7</strain>
    </source>
</reference>
<evidence type="ECO:0000256" key="2">
    <source>
        <dbReference type="SAM" id="Phobius"/>
    </source>
</evidence>
<sequence>MEILHLMVPIAIILVIIAIVLFFWAVRSGQFDDLERQGYNILLDEDDEKPKQNKPKTTGANSKKGKSEADEH</sequence>
<feature type="transmembrane region" description="Helical" evidence="2">
    <location>
        <begin position="6"/>
        <end position="26"/>
    </location>
</feature>
<dbReference type="Proteomes" id="UP000288395">
    <property type="component" value="Unassembled WGS sequence"/>
</dbReference>
<keyword evidence="2" id="KW-0472">Membrane</keyword>
<comment type="caution">
    <text evidence="3">The sequence shown here is derived from an EMBL/GenBank/DDBJ whole genome shotgun (WGS) entry which is preliminary data.</text>
</comment>
<name>A0A432W074_9GAMM</name>
<feature type="region of interest" description="Disordered" evidence="1">
    <location>
        <begin position="42"/>
        <end position="72"/>
    </location>
</feature>
<evidence type="ECO:0000313" key="4">
    <source>
        <dbReference type="Proteomes" id="UP000288395"/>
    </source>
</evidence>
<organism evidence="3 4">
    <name type="scientific">Aliidiomarina iranensis</name>
    <dbReference type="NCBI Taxonomy" id="1434071"/>
    <lineage>
        <taxon>Bacteria</taxon>
        <taxon>Pseudomonadati</taxon>
        <taxon>Pseudomonadota</taxon>
        <taxon>Gammaproteobacteria</taxon>
        <taxon>Alteromonadales</taxon>
        <taxon>Idiomarinaceae</taxon>
        <taxon>Aliidiomarina</taxon>
    </lineage>
</organism>
<dbReference type="NCBIfam" id="TIGR00847">
    <property type="entry name" value="ccoS"/>
    <property type="match status" value="1"/>
</dbReference>
<dbReference type="EMBL" id="PIPJ01000002">
    <property type="protein sequence ID" value="RUO22378.1"/>
    <property type="molecule type" value="Genomic_DNA"/>
</dbReference>
<proteinExistence type="predicted"/>